<dbReference type="EMBL" id="MU004323">
    <property type="protein sequence ID" value="KAF2657678.1"/>
    <property type="molecule type" value="Genomic_DNA"/>
</dbReference>
<evidence type="ECO:0000256" key="3">
    <source>
        <dbReference type="SAM" id="SignalP"/>
    </source>
</evidence>
<keyword evidence="3" id="KW-0732">Signal</keyword>
<keyword evidence="2" id="KW-0812">Transmembrane</keyword>
<organism evidence="4 5">
    <name type="scientific">Lophiostoma macrostomum CBS 122681</name>
    <dbReference type="NCBI Taxonomy" id="1314788"/>
    <lineage>
        <taxon>Eukaryota</taxon>
        <taxon>Fungi</taxon>
        <taxon>Dikarya</taxon>
        <taxon>Ascomycota</taxon>
        <taxon>Pezizomycotina</taxon>
        <taxon>Dothideomycetes</taxon>
        <taxon>Pleosporomycetidae</taxon>
        <taxon>Pleosporales</taxon>
        <taxon>Lophiostomataceae</taxon>
        <taxon>Lophiostoma</taxon>
    </lineage>
</organism>
<evidence type="ECO:0000313" key="5">
    <source>
        <dbReference type="Proteomes" id="UP000799324"/>
    </source>
</evidence>
<proteinExistence type="predicted"/>
<feature type="chain" id="PRO_5025680776" description="Extracellular membrane protein CFEM domain-containing protein" evidence="3">
    <location>
        <begin position="18"/>
        <end position="280"/>
    </location>
</feature>
<evidence type="ECO:0000313" key="4">
    <source>
        <dbReference type="EMBL" id="KAF2657678.1"/>
    </source>
</evidence>
<name>A0A6A6TFB7_9PLEO</name>
<evidence type="ECO:0000256" key="1">
    <source>
        <dbReference type="SAM" id="MobiDB-lite"/>
    </source>
</evidence>
<reference evidence="4" key="1">
    <citation type="journal article" date="2020" name="Stud. Mycol.">
        <title>101 Dothideomycetes genomes: a test case for predicting lifestyles and emergence of pathogens.</title>
        <authorList>
            <person name="Haridas S."/>
            <person name="Albert R."/>
            <person name="Binder M."/>
            <person name="Bloem J."/>
            <person name="Labutti K."/>
            <person name="Salamov A."/>
            <person name="Andreopoulos B."/>
            <person name="Baker S."/>
            <person name="Barry K."/>
            <person name="Bills G."/>
            <person name="Bluhm B."/>
            <person name="Cannon C."/>
            <person name="Castanera R."/>
            <person name="Culley D."/>
            <person name="Daum C."/>
            <person name="Ezra D."/>
            <person name="Gonzalez J."/>
            <person name="Henrissat B."/>
            <person name="Kuo A."/>
            <person name="Liang C."/>
            <person name="Lipzen A."/>
            <person name="Lutzoni F."/>
            <person name="Magnuson J."/>
            <person name="Mondo S."/>
            <person name="Nolan M."/>
            <person name="Ohm R."/>
            <person name="Pangilinan J."/>
            <person name="Park H.-J."/>
            <person name="Ramirez L."/>
            <person name="Alfaro M."/>
            <person name="Sun H."/>
            <person name="Tritt A."/>
            <person name="Yoshinaga Y."/>
            <person name="Zwiers L.-H."/>
            <person name="Turgeon B."/>
            <person name="Goodwin S."/>
            <person name="Spatafora J."/>
            <person name="Crous P."/>
            <person name="Grigoriev I."/>
        </authorList>
    </citation>
    <scope>NUCLEOTIDE SEQUENCE</scope>
    <source>
        <strain evidence="4">CBS 122681</strain>
    </source>
</reference>
<dbReference type="OrthoDB" id="3794517at2759"/>
<keyword evidence="2" id="KW-0472">Membrane</keyword>
<evidence type="ECO:0008006" key="6">
    <source>
        <dbReference type="Google" id="ProtNLM"/>
    </source>
</evidence>
<keyword evidence="5" id="KW-1185">Reference proteome</keyword>
<dbReference type="AlphaFoldDB" id="A0A6A6TFB7"/>
<evidence type="ECO:0000256" key="2">
    <source>
        <dbReference type="SAM" id="Phobius"/>
    </source>
</evidence>
<feature type="region of interest" description="Disordered" evidence="1">
    <location>
        <begin position="127"/>
        <end position="156"/>
    </location>
</feature>
<sequence length="280" mass="29413">MLPFIIYTLIPLLGVHAVPQTSIFIDQIPGYSSLASCGQDQLSTIVRAQYSGCGDNMQLTSFSCFCLDSSAHFASVISTAVQEQCSVAPATVTLTSQAAVVTQALDVFQSYCARSIELALVSNSASSPTRSASMSITAPPTTTPSSQPSSPPSSSSPSTHILAIVLPVVLTPLLIALLILIFYRRRSRTQHLHELDSSAPVTVSGSDSVSGLRGYGYNYSGEKAPTPVLKDGDSAKEMLGDYVARQEMGGGERVYAHELGSGNRTSGRVELDGGFAGKAV</sequence>
<dbReference type="Proteomes" id="UP000799324">
    <property type="component" value="Unassembled WGS sequence"/>
</dbReference>
<feature type="transmembrane region" description="Helical" evidence="2">
    <location>
        <begin position="161"/>
        <end position="183"/>
    </location>
</feature>
<accession>A0A6A6TFB7</accession>
<gene>
    <name evidence="4" type="ORF">K491DRAFT_321617</name>
</gene>
<feature type="signal peptide" evidence="3">
    <location>
        <begin position="1"/>
        <end position="17"/>
    </location>
</feature>
<protein>
    <recommendedName>
        <fullName evidence="6">Extracellular membrane protein CFEM domain-containing protein</fullName>
    </recommendedName>
</protein>
<keyword evidence="2" id="KW-1133">Transmembrane helix</keyword>